<feature type="signal peptide" evidence="1">
    <location>
        <begin position="1"/>
        <end position="22"/>
    </location>
</feature>
<sequence>MRKLVLILFSLFSLSTSGQDKACLNFKTGKFKYVDASYADWHITRTLSEQIETNTATGLVIHNDIKWTSACEFTLTCSKVSQPKYKHAIGKVFKVVIIETSKQGYTCILMHNDIQPNNMQFEMVRMD</sequence>
<name>A0A4Q9FEI6_9FLAO</name>
<keyword evidence="1" id="KW-0732">Signal</keyword>
<accession>A0A4Q9FEI6</accession>
<dbReference type="RefSeq" id="WP_130963737.1">
    <property type="nucleotide sequence ID" value="NZ_SIRT01000004.1"/>
</dbReference>
<evidence type="ECO:0000313" key="2">
    <source>
        <dbReference type="EMBL" id="TBN04267.1"/>
    </source>
</evidence>
<evidence type="ECO:0000256" key="1">
    <source>
        <dbReference type="SAM" id="SignalP"/>
    </source>
</evidence>
<reference evidence="2 3" key="1">
    <citation type="submission" date="2019-02" db="EMBL/GenBank/DDBJ databases">
        <title>Hyunsoonleella sp., isolated from marine sediment.</title>
        <authorList>
            <person name="Liu B.-T."/>
        </authorList>
    </citation>
    <scope>NUCLEOTIDE SEQUENCE [LARGE SCALE GENOMIC DNA]</scope>
    <source>
        <strain evidence="2 3">T58</strain>
    </source>
</reference>
<gene>
    <name evidence="2" type="ORF">EYD45_06505</name>
</gene>
<evidence type="ECO:0000313" key="3">
    <source>
        <dbReference type="Proteomes" id="UP000291142"/>
    </source>
</evidence>
<dbReference type="OrthoDB" id="1144076at2"/>
<dbReference type="Proteomes" id="UP000291142">
    <property type="component" value="Unassembled WGS sequence"/>
</dbReference>
<dbReference type="AlphaFoldDB" id="A0A4Q9FEI6"/>
<dbReference type="EMBL" id="SIRT01000004">
    <property type="protein sequence ID" value="TBN04267.1"/>
    <property type="molecule type" value="Genomic_DNA"/>
</dbReference>
<proteinExistence type="predicted"/>
<comment type="caution">
    <text evidence="2">The sequence shown here is derived from an EMBL/GenBank/DDBJ whole genome shotgun (WGS) entry which is preliminary data.</text>
</comment>
<protein>
    <submittedName>
        <fullName evidence="2">Uncharacterized protein</fullName>
    </submittedName>
</protein>
<feature type="chain" id="PRO_5020545000" evidence="1">
    <location>
        <begin position="23"/>
        <end position="127"/>
    </location>
</feature>
<keyword evidence="3" id="KW-1185">Reference proteome</keyword>
<organism evidence="2 3">
    <name type="scientific">Hyunsoonleella flava</name>
    <dbReference type="NCBI Taxonomy" id="2527939"/>
    <lineage>
        <taxon>Bacteria</taxon>
        <taxon>Pseudomonadati</taxon>
        <taxon>Bacteroidota</taxon>
        <taxon>Flavobacteriia</taxon>
        <taxon>Flavobacteriales</taxon>
        <taxon>Flavobacteriaceae</taxon>
    </lineage>
</organism>